<dbReference type="SMART" id="SM00355">
    <property type="entry name" value="ZnF_C2H2"/>
    <property type="match status" value="8"/>
</dbReference>
<feature type="domain" description="C2H2-type" evidence="11">
    <location>
        <begin position="360"/>
        <end position="387"/>
    </location>
</feature>
<comment type="caution">
    <text evidence="12">The sequence shown here is derived from an EMBL/GenBank/DDBJ whole genome shotgun (WGS) entry which is preliminary data.</text>
</comment>
<dbReference type="FunFam" id="3.30.160.60:FF:001270">
    <property type="entry name" value="zinc finger protein 583 isoform X1"/>
    <property type="match status" value="1"/>
</dbReference>
<dbReference type="FunFam" id="3.30.160.60:FF:002343">
    <property type="entry name" value="Zinc finger protein 33A"/>
    <property type="match status" value="1"/>
</dbReference>
<feature type="domain" description="C2H2-type" evidence="11">
    <location>
        <begin position="388"/>
        <end position="415"/>
    </location>
</feature>
<feature type="compositionally biased region" description="Polar residues" evidence="10">
    <location>
        <begin position="183"/>
        <end position="192"/>
    </location>
</feature>
<evidence type="ECO:0000256" key="9">
    <source>
        <dbReference type="SAM" id="Coils"/>
    </source>
</evidence>
<dbReference type="FunFam" id="3.30.160.60:FF:000690">
    <property type="entry name" value="Zinc finger protein 354C"/>
    <property type="match status" value="2"/>
</dbReference>
<dbReference type="PROSITE" id="PS00028">
    <property type="entry name" value="ZINC_FINGER_C2H2_1"/>
    <property type="match status" value="8"/>
</dbReference>
<keyword evidence="9" id="KW-0175">Coiled coil</keyword>
<evidence type="ECO:0000313" key="13">
    <source>
        <dbReference type="Proteomes" id="UP001591681"/>
    </source>
</evidence>
<evidence type="ECO:0000256" key="6">
    <source>
        <dbReference type="ARBA" id="ARBA00022833"/>
    </source>
</evidence>
<dbReference type="GO" id="GO:0000976">
    <property type="term" value="F:transcription cis-regulatory region binding"/>
    <property type="evidence" value="ECO:0007669"/>
    <property type="project" value="UniProtKB-ARBA"/>
</dbReference>
<dbReference type="FunFam" id="3.30.160.60:FF:001498">
    <property type="entry name" value="Zinc finger protein 404"/>
    <property type="match status" value="1"/>
</dbReference>
<dbReference type="Gene3D" id="3.30.160.60">
    <property type="entry name" value="Classic Zinc Finger"/>
    <property type="match status" value="8"/>
</dbReference>
<accession>A0ABD1KUV2</accession>
<name>A0ABD1KUV2_9TELE</name>
<organism evidence="12 13">
    <name type="scientific">Coilia grayii</name>
    <name type="common">Gray's grenadier anchovy</name>
    <dbReference type="NCBI Taxonomy" id="363190"/>
    <lineage>
        <taxon>Eukaryota</taxon>
        <taxon>Metazoa</taxon>
        <taxon>Chordata</taxon>
        <taxon>Craniata</taxon>
        <taxon>Vertebrata</taxon>
        <taxon>Euteleostomi</taxon>
        <taxon>Actinopterygii</taxon>
        <taxon>Neopterygii</taxon>
        <taxon>Teleostei</taxon>
        <taxon>Clupei</taxon>
        <taxon>Clupeiformes</taxon>
        <taxon>Clupeoidei</taxon>
        <taxon>Engraulidae</taxon>
        <taxon>Coilinae</taxon>
        <taxon>Coilia</taxon>
    </lineage>
</organism>
<dbReference type="InterPro" id="IPR013087">
    <property type="entry name" value="Znf_C2H2_type"/>
</dbReference>
<feature type="domain" description="C2H2-type" evidence="11">
    <location>
        <begin position="444"/>
        <end position="471"/>
    </location>
</feature>
<feature type="domain" description="C2H2-type" evidence="11">
    <location>
        <begin position="290"/>
        <end position="317"/>
    </location>
</feature>
<protein>
    <recommendedName>
        <fullName evidence="11">C2H2-type domain-containing protein</fullName>
    </recommendedName>
</protein>
<dbReference type="Pfam" id="PF00096">
    <property type="entry name" value="zf-C2H2"/>
    <property type="match status" value="7"/>
</dbReference>
<evidence type="ECO:0000256" key="7">
    <source>
        <dbReference type="ARBA" id="ARBA00023242"/>
    </source>
</evidence>
<evidence type="ECO:0000256" key="5">
    <source>
        <dbReference type="ARBA" id="ARBA00022771"/>
    </source>
</evidence>
<dbReference type="InterPro" id="IPR050329">
    <property type="entry name" value="GLI_C2H2-zinc-finger"/>
</dbReference>
<dbReference type="PANTHER" id="PTHR19818">
    <property type="entry name" value="ZINC FINGER PROTEIN ZIC AND GLI"/>
    <property type="match status" value="1"/>
</dbReference>
<evidence type="ECO:0000256" key="8">
    <source>
        <dbReference type="PROSITE-ProRule" id="PRU00042"/>
    </source>
</evidence>
<keyword evidence="6" id="KW-0862">Zinc</keyword>
<feature type="region of interest" description="Disordered" evidence="10">
    <location>
        <begin position="245"/>
        <end position="271"/>
    </location>
</feature>
<feature type="domain" description="C2H2-type" evidence="11">
    <location>
        <begin position="500"/>
        <end position="527"/>
    </location>
</feature>
<comment type="similarity">
    <text evidence="2">Belongs to the krueppel C2H2-type zinc-finger protein family.</text>
</comment>
<evidence type="ECO:0000256" key="2">
    <source>
        <dbReference type="ARBA" id="ARBA00006991"/>
    </source>
</evidence>
<dbReference type="PANTHER" id="PTHR19818:SF158">
    <property type="entry name" value="C2H2-TYPE DOMAIN-CONTAINING PROTEIN-RELATED"/>
    <property type="match status" value="1"/>
</dbReference>
<gene>
    <name evidence="12" type="ORF">ACEWY4_002117</name>
</gene>
<evidence type="ECO:0000256" key="1">
    <source>
        <dbReference type="ARBA" id="ARBA00004123"/>
    </source>
</evidence>
<feature type="domain" description="C2H2-type" evidence="11">
    <location>
        <begin position="416"/>
        <end position="443"/>
    </location>
</feature>
<sequence length="527" mass="60181">MEREINEISHHVDVSHGQAYTDLQKASQFITEALQKEVQRNMALRMLIHRLEERASENGRSLSEQVESNRQLKVQVDELQKHLEDKDNSLTQANQTIGILKNELRDLQQQLQSHQSHHSSESCKTIQAVTEAGLQDGESQPNVVKEEDGLLQNLVMGIKEEEDVADEDDDGYQCSHSDEADTPTEQTTSSSADIKAELVQEQDEESDMAPVLSSEINQSPPDPASLVKFLRLSVQVVDCCTIQHQQGADGKNNERGEQPKNGRGSRRSSLSAVPKFTAIPKTMMHNEKPYHCSFCRKSFSRKAWLKKHLHVHRGDNTNLKRDQHIDAGETPYHCKPCGKRFLRASDLRRHKRIHKKDKPYHCKQCGTSFSRGGNLKRHQLIHTGERPYPCGQCGKAFFQMECLKRHRRVHTGEKPYRCKQCGSSFAQPGALGRHQRIHTGEKPYQCKHCGKRFLRASDLKRHKLIHTKDKPYYCKQCDKSFSQGGHLRTHQRIHTGDKPHNCKHCGKCFSQAGNLRRHQHIHTGESP</sequence>
<dbReference type="FunFam" id="3.30.160.60:FF:000446">
    <property type="entry name" value="Zinc finger protein"/>
    <property type="match status" value="1"/>
</dbReference>
<keyword evidence="13" id="KW-1185">Reference proteome</keyword>
<proteinExistence type="inferred from homology"/>
<dbReference type="GO" id="GO:0045944">
    <property type="term" value="P:positive regulation of transcription by RNA polymerase II"/>
    <property type="evidence" value="ECO:0007669"/>
    <property type="project" value="UniProtKB-ARBA"/>
</dbReference>
<dbReference type="InterPro" id="IPR008672">
    <property type="entry name" value="Mad1"/>
</dbReference>
<evidence type="ECO:0000256" key="4">
    <source>
        <dbReference type="ARBA" id="ARBA00022737"/>
    </source>
</evidence>
<dbReference type="GO" id="GO:0005634">
    <property type="term" value="C:nucleus"/>
    <property type="evidence" value="ECO:0007669"/>
    <property type="project" value="UniProtKB-SubCell"/>
</dbReference>
<feature type="coiled-coil region" evidence="9">
    <location>
        <begin position="34"/>
        <end position="117"/>
    </location>
</feature>
<evidence type="ECO:0000256" key="3">
    <source>
        <dbReference type="ARBA" id="ARBA00022723"/>
    </source>
</evidence>
<feature type="region of interest" description="Disordered" evidence="10">
    <location>
        <begin position="165"/>
        <end position="219"/>
    </location>
</feature>
<evidence type="ECO:0000259" key="11">
    <source>
        <dbReference type="PROSITE" id="PS50157"/>
    </source>
</evidence>
<feature type="compositionally biased region" description="Basic and acidic residues" evidence="10">
    <location>
        <begin position="251"/>
        <end position="260"/>
    </location>
</feature>
<dbReference type="EMBL" id="JBHFQA010000002">
    <property type="protein sequence ID" value="KAL2102949.1"/>
    <property type="molecule type" value="Genomic_DNA"/>
</dbReference>
<dbReference type="GO" id="GO:0000981">
    <property type="term" value="F:DNA-binding transcription factor activity, RNA polymerase II-specific"/>
    <property type="evidence" value="ECO:0007669"/>
    <property type="project" value="UniProtKB-ARBA"/>
</dbReference>
<evidence type="ECO:0000313" key="12">
    <source>
        <dbReference type="EMBL" id="KAL2102949.1"/>
    </source>
</evidence>
<dbReference type="Pfam" id="PF05557">
    <property type="entry name" value="MAD"/>
    <property type="match status" value="1"/>
</dbReference>
<evidence type="ECO:0000256" key="10">
    <source>
        <dbReference type="SAM" id="MobiDB-lite"/>
    </source>
</evidence>
<keyword evidence="4" id="KW-0677">Repeat</keyword>
<feature type="domain" description="C2H2-type" evidence="11">
    <location>
        <begin position="332"/>
        <end position="359"/>
    </location>
</feature>
<dbReference type="InterPro" id="IPR036236">
    <property type="entry name" value="Znf_C2H2_sf"/>
</dbReference>
<dbReference type="AlphaFoldDB" id="A0ABD1KUV2"/>
<keyword evidence="7" id="KW-0539">Nucleus</keyword>
<dbReference type="FunFam" id="3.30.160.60:FF:000110">
    <property type="entry name" value="Zinc finger protein-like"/>
    <property type="match status" value="1"/>
</dbReference>
<dbReference type="FunFam" id="3.30.160.60:FF:000358">
    <property type="entry name" value="zinc finger protein 24"/>
    <property type="match status" value="1"/>
</dbReference>
<keyword evidence="5 8" id="KW-0863">Zinc-finger</keyword>
<reference evidence="12 13" key="1">
    <citation type="submission" date="2024-09" db="EMBL/GenBank/DDBJ databases">
        <title>A chromosome-level genome assembly of Gray's grenadier anchovy, Coilia grayii.</title>
        <authorList>
            <person name="Fu Z."/>
        </authorList>
    </citation>
    <scope>NUCLEOTIDE SEQUENCE [LARGE SCALE GENOMIC DNA]</scope>
    <source>
        <strain evidence="12">G4</strain>
        <tissue evidence="12">Muscle</tissue>
    </source>
</reference>
<dbReference type="GO" id="GO:0008270">
    <property type="term" value="F:zinc ion binding"/>
    <property type="evidence" value="ECO:0007669"/>
    <property type="project" value="UniProtKB-KW"/>
</dbReference>
<comment type="subcellular location">
    <subcellularLocation>
        <location evidence="1">Nucleus</location>
    </subcellularLocation>
</comment>
<dbReference type="SUPFAM" id="SSF57667">
    <property type="entry name" value="beta-beta-alpha zinc fingers"/>
    <property type="match status" value="5"/>
</dbReference>
<feature type="domain" description="C2H2-type" evidence="11">
    <location>
        <begin position="472"/>
        <end position="499"/>
    </location>
</feature>
<dbReference type="Proteomes" id="UP001591681">
    <property type="component" value="Unassembled WGS sequence"/>
</dbReference>
<keyword evidence="3" id="KW-0479">Metal-binding</keyword>
<dbReference type="PROSITE" id="PS50157">
    <property type="entry name" value="ZINC_FINGER_C2H2_2"/>
    <property type="match status" value="8"/>
</dbReference>